<feature type="transmembrane region" description="Helical" evidence="13">
    <location>
        <begin position="572"/>
        <end position="595"/>
    </location>
</feature>
<dbReference type="PROSITE" id="PS50262">
    <property type="entry name" value="G_PROTEIN_RECEP_F1_2"/>
    <property type="match status" value="1"/>
</dbReference>
<dbReference type="GO" id="GO:0007189">
    <property type="term" value="P:adenylate cyclase-activating G protein-coupled receptor signaling pathway"/>
    <property type="evidence" value="ECO:0007669"/>
    <property type="project" value="TreeGrafter"/>
</dbReference>
<dbReference type="EMBL" id="AB817331">
    <property type="protein sequence ID" value="BAO01098.1"/>
    <property type="molecule type" value="mRNA"/>
</dbReference>
<feature type="compositionally biased region" description="Basic and acidic residues" evidence="12">
    <location>
        <begin position="775"/>
        <end position="794"/>
    </location>
</feature>
<dbReference type="InterPro" id="IPR002131">
    <property type="entry name" value="Gphrmn_rcpt_fam"/>
</dbReference>
<sequence length="794" mass="88954">MMSFQVSSIILHLALIANHAVAKDRIGMYWKCDCNFNNNSQDVPLKTDCHSFGVESKHLPHNKNATILWSLSNGAVTDIVKKCFLSHNTTLTDISFARLKFVDEFDKQAFTNLRLLESISITQSPALRYLPNGVFYPVSKNLRVLRMTHTGLEAVPTLPALSKKIMHLIDFESNKIRSIPSNSINIQTEQLVLAYNSITKVEGWAFNGSSIGKLSLRGNNRLVELSSDAFRGLKGLLDLDLSQTAITFLPVVGLEMLEMLKLQGTTTLKIIPSIHDFKSLQVAELTYSFHCCAFKYPARHNPARHELHVEYLQIAKERCGGNAPKRIANRFSRIKREADGSFGEIQNDGDEYGKFSHSVEDDSQQYPQSGSVSQENGDRNHSKLGGWTDAFEPPSTKKSESWKDGGVFHQTHASPTSFEAFCGNLTIRTNPVDCWPKPDALNPCEDIMGYDWLRISVWFVISTALFGNTAVLIVLIANRSDTTVPRFLMMNLAFSDLLMAVYLLLLAFTDIQSTGMYFNYAFDWQRGYGCRIAGTLTVFSSQLSIYTLTLITIERWFAIRHALYANVIDLKVAIQAMIVGWVYSIGIAVLPLFGISSYSTTSICLPMDVHNAASTIYVLTLLMVTGVAFVIICICYIQVYLSLGKNTRHCPESSVARKMMLLVGTNFACCAPIAFFSLTAVAGYPLIDVTRSKILLVFFYPINSCANPYLYAIMTAQYRKQLIQLMAKCGFCTECAQQYKMVYQPELEQKPRPSRATLLSTAHSTEDTVFNNNDSTRDTCNDISEREHQTEDNV</sequence>
<evidence type="ECO:0000256" key="6">
    <source>
        <dbReference type="ARBA" id="ARBA00022737"/>
    </source>
</evidence>
<evidence type="ECO:0000256" key="2">
    <source>
        <dbReference type="ARBA" id="ARBA00010663"/>
    </source>
</evidence>
<dbReference type="PRINTS" id="PR00237">
    <property type="entry name" value="GPCRRHODOPSN"/>
</dbReference>
<dbReference type="Gene3D" id="1.20.1070.10">
    <property type="entry name" value="Rhodopsin 7-helix transmembrane proteins"/>
    <property type="match status" value="1"/>
</dbReference>
<dbReference type="InterPro" id="IPR032675">
    <property type="entry name" value="LRR_dom_sf"/>
</dbReference>
<dbReference type="PROSITE" id="PS00237">
    <property type="entry name" value="G_PROTEIN_RECEP_F1_1"/>
    <property type="match status" value="1"/>
</dbReference>
<accession>U3UA09</accession>
<feature type="compositionally biased region" description="Polar residues" evidence="12">
    <location>
        <begin position="762"/>
        <end position="774"/>
    </location>
</feature>
<evidence type="ECO:0000256" key="13">
    <source>
        <dbReference type="SAM" id="Phobius"/>
    </source>
</evidence>
<feature type="region of interest" description="Disordered" evidence="12">
    <location>
        <begin position="353"/>
        <end position="403"/>
    </location>
</feature>
<dbReference type="OrthoDB" id="5981530at2759"/>
<evidence type="ECO:0000256" key="5">
    <source>
        <dbReference type="ARBA" id="ARBA00022692"/>
    </source>
</evidence>
<keyword evidence="16" id="KW-0527">Neuropeptide</keyword>
<keyword evidence="3" id="KW-1003">Cell membrane</keyword>
<dbReference type="InterPro" id="IPR017452">
    <property type="entry name" value="GPCR_Rhodpsn_7TM"/>
</dbReference>
<keyword evidence="7 13" id="KW-1133">Transmembrane helix</keyword>
<dbReference type="InterPro" id="IPR001611">
    <property type="entry name" value="Leu-rich_rpt"/>
</dbReference>
<dbReference type="SUPFAM" id="SSF81321">
    <property type="entry name" value="Family A G protein-coupled receptor-like"/>
    <property type="match status" value="1"/>
</dbReference>
<dbReference type="GO" id="GO:0016500">
    <property type="term" value="F:protein-hormone receptor activity"/>
    <property type="evidence" value="ECO:0007669"/>
    <property type="project" value="InterPro"/>
</dbReference>
<feature type="transmembrane region" description="Helical" evidence="13">
    <location>
        <begin position="660"/>
        <end position="682"/>
    </location>
</feature>
<dbReference type="GO" id="GO:0005886">
    <property type="term" value="C:plasma membrane"/>
    <property type="evidence" value="ECO:0007669"/>
    <property type="project" value="UniProtKB-SubCell"/>
</dbReference>
<evidence type="ECO:0000256" key="3">
    <source>
        <dbReference type="ARBA" id="ARBA00022475"/>
    </source>
</evidence>
<feature type="transmembrane region" description="Helical" evidence="13">
    <location>
        <begin position="694"/>
        <end position="714"/>
    </location>
</feature>
<dbReference type="GO" id="GO:0007218">
    <property type="term" value="P:neuropeptide signaling pathway"/>
    <property type="evidence" value="ECO:0007669"/>
    <property type="project" value="UniProtKB-KW"/>
</dbReference>
<dbReference type="Pfam" id="PF00001">
    <property type="entry name" value="7tm_1"/>
    <property type="match status" value="1"/>
</dbReference>
<evidence type="ECO:0000256" key="8">
    <source>
        <dbReference type="ARBA" id="ARBA00023040"/>
    </source>
</evidence>
<comment type="subcellular location">
    <subcellularLocation>
        <location evidence="1">Cell membrane</location>
        <topology evidence="1">Multi-pass membrane protein</topology>
    </subcellularLocation>
</comment>
<reference evidence="16" key="1">
    <citation type="journal article" date="2014" name="Peptides">
        <title>Transcriptome analysis of neuropeptides and G-protein coupled receptors (GPCRs) for neuropeptides in the brown planthopper Nilaparvata lugens.</title>
        <authorList>
            <person name="Tanaka Y."/>
            <person name="Suetsugu Y."/>
            <person name="Yamamoto K."/>
            <person name="Noda H."/>
            <person name="Shinoda T."/>
        </authorList>
    </citation>
    <scope>NUCLEOTIDE SEQUENCE</scope>
</reference>
<feature type="compositionally biased region" description="Polar residues" evidence="12">
    <location>
        <begin position="364"/>
        <end position="375"/>
    </location>
</feature>
<feature type="transmembrane region" description="Helical" evidence="13">
    <location>
        <begin position="488"/>
        <end position="508"/>
    </location>
</feature>
<dbReference type="GO" id="GO:0008528">
    <property type="term" value="F:G protein-coupled peptide receptor activity"/>
    <property type="evidence" value="ECO:0007669"/>
    <property type="project" value="TreeGrafter"/>
</dbReference>
<evidence type="ECO:0000259" key="15">
    <source>
        <dbReference type="PROSITE" id="PS50262"/>
    </source>
</evidence>
<dbReference type="PRINTS" id="PR00373">
    <property type="entry name" value="GLYCHORMONER"/>
</dbReference>
<dbReference type="GO" id="GO:0009755">
    <property type="term" value="P:hormone-mediated signaling pathway"/>
    <property type="evidence" value="ECO:0007669"/>
    <property type="project" value="TreeGrafter"/>
</dbReference>
<feature type="signal peptide" evidence="14">
    <location>
        <begin position="1"/>
        <end position="22"/>
    </location>
</feature>
<gene>
    <name evidence="16" type="primary">nngr-a48</name>
</gene>
<dbReference type="Gene3D" id="3.80.10.10">
    <property type="entry name" value="Ribonuclease Inhibitor"/>
    <property type="match status" value="1"/>
</dbReference>
<evidence type="ECO:0000256" key="12">
    <source>
        <dbReference type="SAM" id="MobiDB-lite"/>
    </source>
</evidence>
<keyword evidence="11" id="KW-0807">Transducer</keyword>
<name>U3UA09_NILLU</name>
<evidence type="ECO:0000256" key="11">
    <source>
        <dbReference type="ARBA" id="ARBA00023224"/>
    </source>
</evidence>
<proteinExistence type="evidence at transcript level"/>
<dbReference type="PANTHER" id="PTHR24372">
    <property type="entry name" value="GLYCOPROTEIN HORMONE RECEPTOR"/>
    <property type="match status" value="1"/>
</dbReference>
<organism evidence="16">
    <name type="scientific">Nilaparvata lugens</name>
    <name type="common">Brown planthopper</name>
    <dbReference type="NCBI Taxonomy" id="108931"/>
    <lineage>
        <taxon>Eukaryota</taxon>
        <taxon>Metazoa</taxon>
        <taxon>Ecdysozoa</taxon>
        <taxon>Arthropoda</taxon>
        <taxon>Hexapoda</taxon>
        <taxon>Insecta</taxon>
        <taxon>Pterygota</taxon>
        <taxon>Neoptera</taxon>
        <taxon>Paraneoptera</taxon>
        <taxon>Hemiptera</taxon>
        <taxon>Auchenorrhyncha</taxon>
        <taxon>Fulgoroidea</taxon>
        <taxon>Delphacidae</taxon>
        <taxon>Delphacinae</taxon>
        <taxon>Nilaparvata</taxon>
    </lineage>
</organism>
<dbReference type="PANTHER" id="PTHR24372:SF74">
    <property type="entry name" value="LP13728P"/>
    <property type="match status" value="1"/>
</dbReference>
<evidence type="ECO:0000256" key="1">
    <source>
        <dbReference type="ARBA" id="ARBA00004651"/>
    </source>
</evidence>
<dbReference type="SUPFAM" id="SSF52058">
    <property type="entry name" value="L domain-like"/>
    <property type="match status" value="1"/>
</dbReference>
<evidence type="ECO:0000256" key="4">
    <source>
        <dbReference type="ARBA" id="ARBA00022614"/>
    </source>
</evidence>
<feature type="region of interest" description="Disordered" evidence="12">
    <location>
        <begin position="762"/>
        <end position="794"/>
    </location>
</feature>
<protein>
    <submittedName>
        <fullName evidence="16">Neuropeptide GPCR A48</fullName>
    </submittedName>
</protein>
<keyword evidence="10" id="KW-0675">Receptor</keyword>
<keyword evidence="8" id="KW-0297">G-protein coupled receptor</keyword>
<dbReference type="Pfam" id="PF13855">
    <property type="entry name" value="LRR_8"/>
    <property type="match status" value="1"/>
</dbReference>
<evidence type="ECO:0000313" key="16">
    <source>
        <dbReference type="EMBL" id="BAO01098.1"/>
    </source>
</evidence>
<keyword evidence="9 13" id="KW-0472">Membrane</keyword>
<comment type="similarity">
    <text evidence="2">Belongs to the G-protein coupled receptor 1 family.</text>
</comment>
<keyword evidence="5 13" id="KW-0812">Transmembrane</keyword>
<keyword evidence="6" id="KW-0677">Repeat</keyword>
<dbReference type="AlphaFoldDB" id="U3UA09"/>
<evidence type="ECO:0000256" key="10">
    <source>
        <dbReference type="ARBA" id="ARBA00023170"/>
    </source>
</evidence>
<keyword evidence="4" id="KW-0433">Leucine-rich repeat</keyword>
<evidence type="ECO:0000256" key="7">
    <source>
        <dbReference type="ARBA" id="ARBA00022989"/>
    </source>
</evidence>
<feature type="transmembrane region" description="Helical" evidence="13">
    <location>
        <begin position="528"/>
        <end position="551"/>
    </location>
</feature>
<dbReference type="InterPro" id="IPR000276">
    <property type="entry name" value="GPCR_Rhodpsn"/>
</dbReference>
<feature type="domain" description="G-protein coupled receptors family 1 profile" evidence="15">
    <location>
        <begin position="467"/>
        <end position="711"/>
    </location>
</feature>
<keyword evidence="14" id="KW-0732">Signal</keyword>
<feature type="chain" id="PRO_5004648855" evidence="14">
    <location>
        <begin position="23"/>
        <end position="794"/>
    </location>
</feature>
<feature type="transmembrane region" description="Helical" evidence="13">
    <location>
        <begin position="452"/>
        <end position="476"/>
    </location>
</feature>
<feature type="transmembrane region" description="Helical" evidence="13">
    <location>
        <begin position="615"/>
        <end position="639"/>
    </location>
</feature>
<evidence type="ECO:0000256" key="9">
    <source>
        <dbReference type="ARBA" id="ARBA00023136"/>
    </source>
</evidence>
<evidence type="ECO:0000256" key="14">
    <source>
        <dbReference type="SAM" id="SignalP"/>
    </source>
</evidence>